<keyword evidence="7" id="KW-0963">Cytoplasm</keyword>
<evidence type="ECO:0000256" key="24">
    <source>
        <dbReference type="ARBA" id="ARBA00072665"/>
    </source>
</evidence>
<dbReference type="Pfam" id="PF00069">
    <property type="entry name" value="Pkinase"/>
    <property type="match status" value="1"/>
</dbReference>
<protein>
    <recommendedName>
        <fullName evidence="24">Serine/threonine-protein kinase TAO2</fullName>
        <ecNumber evidence="6">2.7.11.1</ecNumber>
    </recommendedName>
</protein>
<keyword evidence="11" id="KW-0812">Transmembrane</keyword>
<evidence type="ECO:0000256" key="5">
    <source>
        <dbReference type="ARBA" id="ARBA00008874"/>
    </source>
</evidence>
<evidence type="ECO:0000256" key="27">
    <source>
        <dbReference type="SAM" id="MobiDB-lite"/>
    </source>
</evidence>
<evidence type="ECO:0000256" key="10">
    <source>
        <dbReference type="ARBA" id="ARBA00022679"/>
    </source>
</evidence>
<dbReference type="Proteomes" id="UP000314982">
    <property type="component" value="Unassembled WGS sequence"/>
</dbReference>
<keyword evidence="17 26" id="KW-0175">Coiled coil</keyword>
<dbReference type="SMART" id="SM00220">
    <property type="entry name" value="S_TKc"/>
    <property type="match status" value="1"/>
</dbReference>
<keyword evidence="18" id="KW-0472">Membrane</keyword>
<dbReference type="GO" id="GO:0048667">
    <property type="term" value="P:cell morphogenesis involved in neuron differentiation"/>
    <property type="evidence" value="ECO:0007669"/>
    <property type="project" value="UniProtKB-ARBA"/>
</dbReference>
<evidence type="ECO:0000256" key="12">
    <source>
        <dbReference type="ARBA" id="ARBA00022741"/>
    </source>
</evidence>
<dbReference type="GeneTree" id="ENSGT00940000159991"/>
<feature type="domain" description="Protein kinase" evidence="28">
    <location>
        <begin position="28"/>
        <end position="266"/>
    </location>
</feature>
<evidence type="ECO:0000256" key="26">
    <source>
        <dbReference type="SAM" id="Coils"/>
    </source>
</evidence>
<evidence type="ECO:0000256" key="25">
    <source>
        <dbReference type="PROSITE-ProRule" id="PRU10141"/>
    </source>
</evidence>
<dbReference type="GO" id="GO:0005524">
    <property type="term" value="F:ATP binding"/>
    <property type="evidence" value="ECO:0007669"/>
    <property type="project" value="UniProtKB-UniRule"/>
</dbReference>
<keyword evidence="15" id="KW-0460">Magnesium</keyword>
<reference evidence="29" key="2">
    <citation type="submission" date="2025-08" db="UniProtKB">
        <authorList>
            <consortium name="Ensembl"/>
        </authorList>
    </citation>
    <scope>IDENTIFICATION</scope>
</reference>
<dbReference type="GO" id="GO:0048812">
    <property type="term" value="P:neuron projection morphogenesis"/>
    <property type="evidence" value="ECO:0007669"/>
    <property type="project" value="UniProtKB-ARBA"/>
</dbReference>
<feature type="coiled-coil region" evidence="26">
    <location>
        <begin position="449"/>
        <end position="526"/>
    </location>
</feature>
<dbReference type="PROSITE" id="PS00108">
    <property type="entry name" value="PROTEIN_KINASE_ST"/>
    <property type="match status" value="1"/>
</dbReference>
<evidence type="ECO:0000256" key="7">
    <source>
        <dbReference type="ARBA" id="ARBA00022490"/>
    </source>
</evidence>
<evidence type="ECO:0000256" key="17">
    <source>
        <dbReference type="ARBA" id="ARBA00023054"/>
    </source>
</evidence>
<reference evidence="30" key="1">
    <citation type="submission" date="2018-06" db="EMBL/GenBank/DDBJ databases">
        <title>Genome assembly of Danube salmon.</title>
        <authorList>
            <person name="Macqueen D.J."/>
            <person name="Gundappa M.K."/>
        </authorList>
    </citation>
    <scope>NUCLEOTIDE SEQUENCE [LARGE SCALE GENOMIC DNA]</scope>
</reference>
<dbReference type="PROSITE" id="PS00107">
    <property type="entry name" value="PROTEIN_KINASE_ATP"/>
    <property type="match status" value="1"/>
</dbReference>
<reference evidence="29" key="3">
    <citation type="submission" date="2025-09" db="UniProtKB">
        <authorList>
            <consortium name="Ensembl"/>
        </authorList>
    </citation>
    <scope>IDENTIFICATION</scope>
</reference>
<evidence type="ECO:0000256" key="8">
    <source>
        <dbReference type="ARBA" id="ARBA00022527"/>
    </source>
</evidence>
<dbReference type="AlphaFoldDB" id="A0A4W5NDB8"/>
<evidence type="ECO:0000256" key="19">
    <source>
        <dbReference type="ARBA" id="ARBA00023212"/>
    </source>
</evidence>
<feature type="compositionally biased region" description="Low complexity" evidence="27">
    <location>
        <begin position="329"/>
        <end position="352"/>
    </location>
</feature>
<keyword evidence="20" id="KW-0966">Cell projection</keyword>
<keyword evidence="16" id="KW-1133">Transmembrane helix</keyword>
<evidence type="ECO:0000256" key="23">
    <source>
        <dbReference type="ARBA" id="ARBA00048679"/>
    </source>
</evidence>
<dbReference type="PANTHER" id="PTHR47167:SF6">
    <property type="entry name" value="SERINE_THREONINE-PROTEIN KINASE TAO2"/>
    <property type="match status" value="1"/>
</dbReference>
<comment type="cofactor">
    <cofactor evidence="1">
        <name>Mg(2+)</name>
        <dbReference type="ChEBI" id="CHEBI:18420"/>
    </cofactor>
</comment>
<proteinExistence type="inferred from homology"/>
<accession>A0A4W5NDB8</accession>
<keyword evidence="9" id="KW-0597">Phosphoprotein</keyword>
<dbReference type="InterPro" id="IPR051234">
    <property type="entry name" value="TAO_STE20_kinase"/>
</dbReference>
<dbReference type="EC" id="2.7.11.1" evidence="6"/>
<keyword evidence="13" id="KW-0418">Kinase</keyword>
<dbReference type="InterPro" id="IPR008271">
    <property type="entry name" value="Ser/Thr_kinase_AS"/>
</dbReference>
<evidence type="ECO:0000256" key="15">
    <source>
        <dbReference type="ARBA" id="ARBA00022842"/>
    </source>
</evidence>
<keyword evidence="30" id="KW-1185">Reference proteome</keyword>
<feature type="binding site" evidence="25">
    <location>
        <position position="58"/>
    </location>
    <ligand>
        <name>ATP</name>
        <dbReference type="ChEBI" id="CHEBI:30616"/>
    </ligand>
</feature>
<evidence type="ECO:0000256" key="21">
    <source>
        <dbReference type="ARBA" id="ARBA00023329"/>
    </source>
</evidence>
<dbReference type="InterPro" id="IPR011009">
    <property type="entry name" value="Kinase-like_dom_sf"/>
</dbReference>
<evidence type="ECO:0000256" key="22">
    <source>
        <dbReference type="ARBA" id="ARBA00047899"/>
    </source>
</evidence>
<evidence type="ECO:0000256" key="11">
    <source>
        <dbReference type="ARBA" id="ARBA00022692"/>
    </source>
</evidence>
<dbReference type="Gene3D" id="1.10.510.10">
    <property type="entry name" value="Transferase(Phosphotransferase) domain 1"/>
    <property type="match status" value="1"/>
</dbReference>
<organism evidence="29 30">
    <name type="scientific">Hucho hucho</name>
    <name type="common">huchen</name>
    <dbReference type="NCBI Taxonomy" id="62062"/>
    <lineage>
        <taxon>Eukaryota</taxon>
        <taxon>Metazoa</taxon>
        <taxon>Chordata</taxon>
        <taxon>Craniata</taxon>
        <taxon>Vertebrata</taxon>
        <taxon>Euteleostomi</taxon>
        <taxon>Actinopterygii</taxon>
        <taxon>Neopterygii</taxon>
        <taxon>Teleostei</taxon>
        <taxon>Protacanthopterygii</taxon>
        <taxon>Salmoniformes</taxon>
        <taxon>Salmonidae</taxon>
        <taxon>Salmoninae</taxon>
        <taxon>Hucho</taxon>
    </lineage>
</organism>
<evidence type="ECO:0000256" key="20">
    <source>
        <dbReference type="ARBA" id="ARBA00023273"/>
    </source>
</evidence>
<comment type="catalytic activity">
    <reaction evidence="22">
        <text>L-threonyl-[protein] + ATP = O-phospho-L-threonyl-[protein] + ADP + H(+)</text>
        <dbReference type="Rhea" id="RHEA:46608"/>
        <dbReference type="Rhea" id="RHEA-COMP:11060"/>
        <dbReference type="Rhea" id="RHEA-COMP:11605"/>
        <dbReference type="ChEBI" id="CHEBI:15378"/>
        <dbReference type="ChEBI" id="CHEBI:30013"/>
        <dbReference type="ChEBI" id="CHEBI:30616"/>
        <dbReference type="ChEBI" id="CHEBI:61977"/>
        <dbReference type="ChEBI" id="CHEBI:456216"/>
        <dbReference type="EC" id="2.7.11.1"/>
    </reaction>
</comment>
<dbReference type="SUPFAM" id="SSF56112">
    <property type="entry name" value="Protein kinase-like (PK-like)"/>
    <property type="match status" value="1"/>
</dbReference>
<keyword evidence="21" id="KW-0968">Cytoplasmic vesicle</keyword>
<evidence type="ECO:0000256" key="13">
    <source>
        <dbReference type="ARBA" id="ARBA00022777"/>
    </source>
</evidence>
<dbReference type="InterPro" id="IPR017441">
    <property type="entry name" value="Protein_kinase_ATP_BS"/>
</dbReference>
<evidence type="ECO:0000256" key="3">
    <source>
        <dbReference type="ARBA" id="ARBA00004279"/>
    </source>
</evidence>
<evidence type="ECO:0000259" key="28">
    <source>
        <dbReference type="PROSITE" id="PS50011"/>
    </source>
</evidence>
<dbReference type="FunFam" id="3.30.200.20:FF:000029">
    <property type="entry name" value="Serine/threonine-protein kinase TAO2, putative"/>
    <property type="match status" value="1"/>
</dbReference>
<dbReference type="GO" id="GO:0004674">
    <property type="term" value="F:protein serine/threonine kinase activity"/>
    <property type="evidence" value="ECO:0007669"/>
    <property type="project" value="UniProtKB-KW"/>
</dbReference>
<comment type="similarity">
    <text evidence="5">Belongs to the protein kinase superfamily. STE Ser/Thr protein kinase family. STE20 subfamily.</text>
</comment>
<feature type="compositionally biased region" description="Polar residues" evidence="27">
    <location>
        <begin position="919"/>
        <end position="937"/>
    </location>
</feature>
<evidence type="ECO:0000256" key="1">
    <source>
        <dbReference type="ARBA" id="ARBA00001946"/>
    </source>
</evidence>
<dbReference type="InterPro" id="IPR000719">
    <property type="entry name" value="Prot_kinase_dom"/>
</dbReference>
<evidence type="ECO:0000256" key="9">
    <source>
        <dbReference type="ARBA" id="ARBA00022553"/>
    </source>
</evidence>
<name>A0A4W5NDB8_9TELE</name>
<dbReference type="Gene3D" id="3.30.200.20">
    <property type="entry name" value="Phosphorylase Kinase, domain 1"/>
    <property type="match status" value="1"/>
</dbReference>
<keyword evidence="10" id="KW-0808">Transferase</keyword>
<evidence type="ECO:0000256" key="18">
    <source>
        <dbReference type="ARBA" id="ARBA00023136"/>
    </source>
</evidence>
<dbReference type="GO" id="GO:0030425">
    <property type="term" value="C:dendrite"/>
    <property type="evidence" value="ECO:0007669"/>
    <property type="project" value="UniProtKB-SubCell"/>
</dbReference>
<evidence type="ECO:0000313" key="30">
    <source>
        <dbReference type="Proteomes" id="UP000314982"/>
    </source>
</evidence>
<evidence type="ECO:0000256" key="14">
    <source>
        <dbReference type="ARBA" id="ARBA00022840"/>
    </source>
</evidence>
<feature type="region of interest" description="Disordered" evidence="27">
    <location>
        <begin position="852"/>
        <end position="937"/>
    </location>
</feature>
<evidence type="ECO:0000256" key="6">
    <source>
        <dbReference type="ARBA" id="ARBA00012513"/>
    </source>
</evidence>
<feature type="region of interest" description="Disordered" evidence="27">
    <location>
        <begin position="328"/>
        <end position="414"/>
    </location>
</feature>
<dbReference type="FunFam" id="1.10.510.10:FF:001615">
    <property type="entry name" value="Serine/threonine-protein kinase TAO2"/>
    <property type="match status" value="1"/>
</dbReference>
<comment type="catalytic activity">
    <reaction evidence="23">
        <text>L-seryl-[protein] + ATP = O-phospho-L-seryl-[protein] + ADP + H(+)</text>
        <dbReference type="Rhea" id="RHEA:17989"/>
        <dbReference type="Rhea" id="RHEA-COMP:9863"/>
        <dbReference type="Rhea" id="RHEA-COMP:11604"/>
        <dbReference type="ChEBI" id="CHEBI:15378"/>
        <dbReference type="ChEBI" id="CHEBI:29999"/>
        <dbReference type="ChEBI" id="CHEBI:30616"/>
        <dbReference type="ChEBI" id="CHEBI:83421"/>
        <dbReference type="ChEBI" id="CHEBI:456216"/>
        <dbReference type="EC" id="2.7.11.1"/>
    </reaction>
</comment>
<keyword evidence="8" id="KW-0723">Serine/threonine-protein kinase</keyword>
<evidence type="ECO:0000256" key="16">
    <source>
        <dbReference type="ARBA" id="ARBA00022989"/>
    </source>
</evidence>
<evidence type="ECO:0000256" key="4">
    <source>
        <dbReference type="ARBA" id="ARBA00004439"/>
    </source>
</evidence>
<sequence length="937" mass="107325">MPSSVRAGSLKDPEVAELFYRDDPEKLFTDLREIGHGSFGAVYFAHDIRTNEVVAIKKMSYGGKQSNEKWQDIIKEVKFLQKLHHPNTVEYRGCYLREHTAWVSEKPLQEQEIAAITHGALQGLVYLHSHNMIHRDVKAGNILLTEPGQVKLGDFGSASIIAPANSFVGTPYWMAPEVILAMDEGQYDGKVDVWSLGITAIELAERKPPLFNMNAMSALYHIAQNESPVLQSNHWSDYFHNFVDSCLQKIHQDRPTSDVLLKHHFLCRERPHTAVMDLIARTKDAVRELDNLQYRKMKKILFHEALNGPQPEGGEEEEQYMLRTGTVNSMESSHSLPSMSISASSQSSSVNSLADGSDDSGEMAMMQEGEQTVTSNSSVLHKPLSHDNIYDDPYQPELDAQQQPPGRRKGHRSRDHFATIRTASLVTRQIQEHEQGSALREQMSGSGARKMYKAQVDSLENEIRDLENELLICLADKAALAEEKKFQQHILAQQKKELTSLLESQKRQYRARKEQLKEELNENQLTPKREKQEWLVHQKECLQQLQAEDEAGLLRRQRQYYELQCRQYKRKMLLARHNLEQDLLREDLNKKQTLKDLECAMLLRHHESTQEMEFRQLGSVQRTRADLIRTQHQTELTNQMEYNKRREQELRQKHAVEVRQQPKSLKSKELQIKRQFQDTCKIQTRQYKALRNHLLENTPKSDHKAVLKRLKDEQTRKLAILAEQYDHSINDMLSTQALRLDETQEAEYQVLRIQLQQELELLNAYQSKIKIHTDSQHEREAKDLEQRVSIRRALLEQRIEEEMLSLQNERSERIRTLLERQACEIESFDSESLRLGFSNMALTGIPSEAYPKQGYTNAPPAFRSGGGHWSHGMHPQNAQPQPHSGGPSLMALRNSPQPLRRTASGGGPGGAGGGDGVLSRSTSVTSHISNGSHLSYS</sequence>
<comment type="subcellular location">
    <subcellularLocation>
        <location evidence="3">Cell projection</location>
        <location evidence="3">Dendrite</location>
    </subcellularLocation>
    <subcellularLocation>
        <location evidence="2">Cytoplasm</location>
        <location evidence="2">Cytoskeleton</location>
    </subcellularLocation>
    <subcellularLocation>
        <location evidence="4">Cytoplasmic vesicle membrane</location>
        <topology evidence="4">Multi-pass membrane protein</topology>
    </subcellularLocation>
</comment>
<keyword evidence="14 25" id="KW-0067">ATP-binding</keyword>
<feature type="compositionally biased region" description="Polar residues" evidence="27">
    <location>
        <begin position="369"/>
        <end position="379"/>
    </location>
</feature>
<evidence type="ECO:0000313" key="29">
    <source>
        <dbReference type="Ensembl" id="ENSHHUP00000047918.1"/>
    </source>
</evidence>
<dbReference type="PANTHER" id="PTHR47167">
    <property type="entry name" value="SERINE/THREONINE-PROTEIN KINASE TAO1-LIKE PROTEIN"/>
    <property type="match status" value="1"/>
</dbReference>
<feature type="compositionally biased region" description="Gly residues" evidence="27">
    <location>
        <begin position="904"/>
        <end position="916"/>
    </location>
</feature>
<dbReference type="GO" id="GO:0005856">
    <property type="term" value="C:cytoskeleton"/>
    <property type="evidence" value="ECO:0007669"/>
    <property type="project" value="UniProtKB-SubCell"/>
</dbReference>
<dbReference type="PROSITE" id="PS50011">
    <property type="entry name" value="PROTEIN_KINASE_DOM"/>
    <property type="match status" value="1"/>
</dbReference>
<evidence type="ECO:0000256" key="2">
    <source>
        <dbReference type="ARBA" id="ARBA00004245"/>
    </source>
</evidence>
<dbReference type="GO" id="GO:0030659">
    <property type="term" value="C:cytoplasmic vesicle membrane"/>
    <property type="evidence" value="ECO:0007669"/>
    <property type="project" value="UniProtKB-SubCell"/>
</dbReference>
<dbReference type="Ensembl" id="ENSHHUT00000049664.1">
    <property type="protein sequence ID" value="ENSHHUP00000047918.1"/>
    <property type="gene ID" value="ENSHHUG00000029029.1"/>
</dbReference>
<keyword evidence="19" id="KW-0206">Cytoskeleton</keyword>
<keyword evidence="12 25" id="KW-0547">Nucleotide-binding</keyword>